<evidence type="ECO:0000313" key="4">
    <source>
        <dbReference type="Proteomes" id="UP000029066"/>
    </source>
</evidence>
<proteinExistence type="predicted"/>
<keyword evidence="3" id="KW-0176">Collagen</keyword>
<reference evidence="3 4" key="1">
    <citation type="submission" date="2014-03" db="EMBL/GenBank/DDBJ databases">
        <title>Genomics of Bifidobacteria.</title>
        <authorList>
            <person name="Ventura M."/>
            <person name="Milani C."/>
            <person name="Lugli G.A."/>
        </authorList>
    </citation>
    <scope>NUCLEOTIDE SEQUENCE [LARGE SCALE GENOMIC DNA]</scope>
    <source>
        <strain evidence="3 4">DSM 23967</strain>
    </source>
</reference>
<feature type="region of interest" description="Disordered" evidence="1">
    <location>
        <begin position="1"/>
        <end position="20"/>
    </location>
</feature>
<dbReference type="RefSeq" id="WP_033891054.1">
    <property type="nucleotide sequence ID" value="NZ_JDUT01000010.1"/>
</dbReference>
<gene>
    <name evidence="3" type="ORF">BISA_0824</name>
</gene>
<dbReference type="EMBL" id="JGZN01000008">
    <property type="protein sequence ID" value="KFI92424.1"/>
    <property type="molecule type" value="Genomic_DNA"/>
</dbReference>
<evidence type="ECO:0000259" key="2">
    <source>
        <dbReference type="Pfam" id="PF21939"/>
    </source>
</evidence>
<evidence type="ECO:0000256" key="1">
    <source>
        <dbReference type="SAM" id="MobiDB-lite"/>
    </source>
</evidence>
<protein>
    <submittedName>
        <fullName evidence="3">Collagen alpha-1(XVI) chain</fullName>
    </submittedName>
</protein>
<accession>A0A087DA74</accession>
<dbReference type="OrthoDB" id="2065107at2"/>
<dbReference type="AlphaFoldDB" id="A0A087DA74"/>
<name>A0A087DA74_9BIFI</name>
<evidence type="ECO:0000313" key="3">
    <source>
        <dbReference type="EMBL" id="KFI92424.1"/>
    </source>
</evidence>
<dbReference type="Proteomes" id="UP000029066">
    <property type="component" value="Unassembled WGS sequence"/>
</dbReference>
<sequence>MAYVKKTNLRGPQGPAGPTPSLKDVFLQAHPVGSIYLTTESANPGTIYGGTWQTMPSLGPYTWLRTA</sequence>
<dbReference type="InterPro" id="IPR053827">
    <property type="entry name" value="Gp10_C"/>
</dbReference>
<feature type="domain" description="Baseplate structural protein Gp10 C-terminal" evidence="2">
    <location>
        <begin position="27"/>
        <end position="54"/>
    </location>
</feature>
<dbReference type="Pfam" id="PF21939">
    <property type="entry name" value="Gp10_C"/>
    <property type="match status" value="1"/>
</dbReference>
<organism evidence="3 4">
    <name type="scientific">Bifidobacterium saguini DSM 23967</name>
    <dbReference type="NCBI Taxonomy" id="1437607"/>
    <lineage>
        <taxon>Bacteria</taxon>
        <taxon>Bacillati</taxon>
        <taxon>Actinomycetota</taxon>
        <taxon>Actinomycetes</taxon>
        <taxon>Bifidobacteriales</taxon>
        <taxon>Bifidobacteriaceae</taxon>
        <taxon>Bifidobacterium</taxon>
    </lineage>
</organism>
<comment type="caution">
    <text evidence="3">The sequence shown here is derived from an EMBL/GenBank/DDBJ whole genome shotgun (WGS) entry which is preliminary data.</text>
</comment>
<dbReference type="STRING" id="1437607.BISA_0824"/>